<sequence length="346" mass="39401">MDSMYWDVFPADDSDFSSDEEDNQCAPSLEVPCARCKDRKQLCKRCRRRQQLSSAGARKSSLEKACFPPPRATAPSSSDTPAPVPEVLLPSPDDEAPTPRNGATAPVYTAMYTASPSWMSTYTSRTCATTYTAAHERSQRERAPLLEVAGQQRRRMQPRRPRMAERRRSSGWQTSEVEGWDEREIEGGGSYWDVEGARWEEQRIRTPERRAQKRGWQNERMQRAPVVKGTGRRRRWDEQKGDLRWRSRPLVEPLTPRYLYDVMMVQRARLLGMAFISGKGHSRVVFGMAYARGTGHARGLLCLPAPKDEPSGDGSGFTWRAGIWNGLFGWLWGTERGHAVDFRDVD</sequence>
<protein>
    <submittedName>
        <fullName evidence="2">Uncharacterized protein</fullName>
    </submittedName>
</protein>
<evidence type="ECO:0000313" key="3">
    <source>
        <dbReference type="Proteomes" id="UP001281614"/>
    </source>
</evidence>
<dbReference type="EMBL" id="VYYT01000098">
    <property type="protein sequence ID" value="KAK2770329.1"/>
    <property type="molecule type" value="Genomic_DNA"/>
</dbReference>
<feature type="region of interest" description="Disordered" evidence="1">
    <location>
        <begin position="1"/>
        <end position="25"/>
    </location>
</feature>
<keyword evidence="3" id="KW-1185">Reference proteome</keyword>
<feature type="compositionally biased region" description="Acidic residues" evidence="1">
    <location>
        <begin position="10"/>
        <end position="23"/>
    </location>
</feature>
<accession>A0AAD9YMP9</accession>
<dbReference type="AlphaFoldDB" id="A0AAD9YMP9"/>
<feature type="compositionally biased region" description="Basic residues" evidence="1">
    <location>
        <begin position="152"/>
        <end position="161"/>
    </location>
</feature>
<feature type="region of interest" description="Disordered" evidence="1">
    <location>
        <begin position="46"/>
        <end position="103"/>
    </location>
</feature>
<comment type="caution">
    <text evidence="2">The sequence shown here is derived from an EMBL/GenBank/DDBJ whole genome shotgun (WGS) entry which is preliminary data.</text>
</comment>
<name>A0AAD9YMP9_COLKA</name>
<evidence type="ECO:0000256" key="1">
    <source>
        <dbReference type="SAM" id="MobiDB-lite"/>
    </source>
</evidence>
<proteinExistence type="predicted"/>
<organism evidence="2 3">
    <name type="scientific">Colletotrichum kahawae</name>
    <name type="common">Coffee berry disease fungus</name>
    <dbReference type="NCBI Taxonomy" id="34407"/>
    <lineage>
        <taxon>Eukaryota</taxon>
        <taxon>Fungi</taxon>
        <taxon>Dikarya</taxon>
        <taxon>Ascomycota</taxon>
        <taxon>Pezizomycotina</taxon>
        <taxon>Sordariomycetes</taxon>
        <taxon>Hypocreomycetidae</taxon>
        <taxon>Glomerellales</taxon>
        <taxon>Glomerellaceae</taxon>
        <taxon>Colletotrichum</taxon>
        <taxon>Colletotrichum gloeosporioides species complex</taxon>
    </lineage>
</organism>
<evidence type="ECO:0000313" key="2">
    <source>
        <dbReference type="EMBL" id="KAK2770329.1"/>
    </source>
</evidence>
<feature type="region of interest" description="Disordered" evidence="1">
    <location>
        <begin position="150"/>
        <end position="180"/>
    </location>
</feature>
<reference evidence="2" key="1">
    <citation type="submission" date="2023-02" db="EMBL/GenBank/DDBJ databases">
        <title>Colletotrichum kahawae CIFC_Que2 genome sequencing and assembly.</title>
        <authorList>
            <person name="Baroncelli R."/>
        </authorList>
    </citation>
    <scope>NUCLEOTIDE SEQUENCE</scope>
    <source>
        <strain evidence="2">CIFC_Que2</strain>
    </source>
</reference>
<dbReference type="Proteomes" id="UP001281614">
    <property type="component" value="Unassembled WGS sequence"/>
</dbReference>
<gene>
    <name evidence="2" type="ORF">CKAH01_14818</name>
</gene>